<evidence type="ECO:0000313" key="15">
    <source>
        <dbReference type="Proteomes" id="UP001461498"/>
    </source>
</evidence>
<dbReference type="SMART" id="SM00220">
    <property type="entry name" value="S_TKc"/>
    <property type="match status" value="1"/>
</dbReference>
<dbReference type="PROSITE" id="PS00108">
    <property type="entry name" value="PROTEIN_KINASE_ST"/>
    <property type="match status" value="1"/>
</dbReference>
<protein>
    <recommendedName>
        <fullName evidence="2">calcium/calmodulin-dependent protein kinase</fullName>
        <ecNumber evidence="2">2.7.11.17</ecNumber>
    </recommendedName>
</protein>
<accession>A0AAW1CJR3</accession>
<dbReference type="InterPro" id="IPR008271">
    <property type="entry name" value="Ser/Thr_kinase_AS"/>
</dbReference>
<keyword evidence="5" id="KW-0808">Transferase</keyword>
<keyword evidence="6 12" id="KW-0547">Nucleotide-binding</keyword>
<reference evidence="14 15" key="1">
    <citation type="submission" date="2022-12" db="EMBL/GenBank/DDBJ databases">
        <title>Chromosome-level genome assembly of true bugs.</title>
        <authorList>
            <person name="Ma L."/>
            <person name="Li H."/>
        </authorList>
    </citation>
    <scope>NUCLEOTIDE SEQUENCE [LARGE SCALE GENOMIC DNA]</scope>
    <source>
        <strain evidence="14">Lab_2022b</strain>
    </source>
</reference>
<dbReference type="GO" id="GO:0004683">
    <property type="term" value="F:calcium/calmodulin-dependent protein kinase activity"/>
    <property type="evidence" value="ECO:0007669"/>
    <property type="project" value="UniProtKB-EC"/>
</dbReference>
<keyword evidence="7" id="KW-0418">Kinase</keyword>
<sequence>MGTQLHDHILMGLCFSSRECDTADALTSDPEANKTVDSTGDQECPVLSVGHSTEGAVGGSGSASEWNNDNASRCLEERTRRAIYPEVPFSPYSSPRSIRKKSPLKESRTVSIDKSGAYLRLNQYKLLDSIGQGSYGLVKLAYNAEDNTHYAMKILSKKKLFKKAGVFGRRNPKRKEINPLDKIYREIAVLKKLDHPNIVKLVEVLDDPVEDNLYLVFELVKKGEVLHLPTKSPLSEQKAWDYFRDVVLGLEYLHFQRIIHRDIKPSNLLLGENGHIQIADLGVCNEFDGIDACLNNTAGTPAFAAPEAICTSSHFSGKAYDIWSLGITLFSFVYGHVPFQAESIPALYNKIRNENLTFPDKPVISEELKDLITKMLCKDPSKRITLQEIKVHDWVTKNGEKPLPSESENCQLVEVTDEEIRDVVTSVPKLDTLILIKTMLKKHSFQNPFAMNPRTRGLYSSGRSHSAPGSCEWFNSVQVAPSNALTPVAESSSVTQKFNKKSE</sequence>
<evidence type="ECO:0000256" key="4">
    <source>
        <dbReference type="ARBA" id="ARBA00022527"/>
    </source>
</evidence>
<gene>
    <name evidence="14" type="ORF">O3M35_003817</name>
</gene>
<evidence type="ECO:0000256" key="9">
    <source>
        <dbReference type="ARBA" id="ARBA00022860"/>
    </source>
</evidence>
<evidence type="ECO:0000256" key="10">
    <source>
        <dbReference type="ARBA" id="ARBA00047307"/>
    </source>
</evidence>
<evidence type="ECO:0000313" key="14">
    <source>
        <dbReference type="EMBL" id="KAK9497918.1"/>
    </source>
</evidence>
<dbReference type="PANTHER" id="PTHR43895:SF164">
    <property type="entry name" value="CALCIUM_CALMODULIN-DEPENDENT PROTEIN KINASE KINASE"/>
    <property type="match status" value="1"/>
</dbReference>
<comment type="catalytic activity">
    <reaction evidence="10">
        <text>L-threonyl-[protein] + ATP = O-phospho-L-threonyl-[protein] + ADP + H(+)</text>
        <dbReference type="Rhea" id="RHEA:46608"/>
        <dbReference type="Rhea" id="RHEA-COMP:11060"/>
        <dbReference type="Rhea" id="RHEA-COMP:11605"/>
        <dbReference type="ChEBI" id="CHEBI:15378"/>
        <dbReference type="ChEBI" id="CHEBI:30013"/>
        <dbReference type="ChEBI" id="CHEBI:30616"/>
        <dbReference type="ChEBI" id="CHEBI:61977"/>
        <dbReference type="ChEBI" id="CHEBI:456216"/>
        <dbReference type="EC" id="2.7.11.17"/>
    </reaction>
</comment>
<dbReference type="Proteomes" id="UP001461498">
    <property type="component" value="Unassembled WGS sequence"/>
</dbReference>
<evidence type="ECO:0000256" key="1">
    <source>
        <dbReference type="ARBA" id="ARBA00004496"/>
    </source>
</evidence>
<comment type="caution">
    <text evidence="14">The sequence shown here is derived from an EMBL/GenBank/DDBJ whole genome shotgun (WGS) entry which is preliminary data.</text>
</comment>
<dbReference type="SUPFAM" id="SSF56112">
    <property type="entry name" value="Protein kinase-like (PK-like)"/>
    <property type="match status" value="1"/>
</dbReference>
<dbReference type="InterPro" id="IPR017441">
    <property type="entry name" value="Protein_kinase_ATP_BS"/>
</dbReference>
<dbReference type="Gene3D" id="3.30.200.20">
    <property type="entry name" value="Phosphorylase Kinase, domain 1"/>
    <property type="match status" value="1"/>
</dbReference>
<evidence type="ECO:0000256" key="7">
    <source>
        <dbReference type="ARBA" id="ARBA00022777"/>
    </source>
</evidence>
<evidence type="ECO:0000259" key="13">
    <source>
        <dbReference type="PROSITE" id="PS50011"/>
    </source>
</evidence>
<evidence type="ECO:0000256" key="3">
    <source>
        <dbReference type="ARBA" id="ARBA00022490"/>
    </source>
</evidence>
<keyword evidence="8 12" id="KW-0067">ATP-binding</keyword>
<dbReference type="PANTHER" id="PTHR43895">
    <property type="entry name" value="CALCIUM/CALMODULIN-DEPENDENT PROTEIN KINASE KINASE-RELATED"/>
    <property type="match status" value="1"/>
</dbReference>
<evidence type="ECO:0000256" key="2">
    <source>
        <dbReference type="ARBA" id="ARBA00012434"/>
    </source>
</evidence>
<organism evidence="14 15">
    <name type="scientific">Rhynocoris fuscipes</name>
    <dbReference type="NCBI Taxonomy" id="488301"/>
    <lineage>
        <taxon>Eukaryota</taxon>
        <taxon>Metazoa</taxon>
        <taxon>Ecdysozoa</taxon>
        <taxon>Arthropoda</taxon>
        <taxon>Hexapoda</taxon>
        <taxon>Insecta</taxon>
        <taxon>Pterygota</taxon>
        <taxon>Neoptera</taxon>
        <taxon>Paraneoptera</taxon>
        <taxon>Hemiptera</taxon>
        <taxon>Heteroptera</taxon>
        <taxon>Panheteroptera</taxon>
        <taxon>Cimicomorpha</taxon>
        <taxon>Reduviidae</taxon>
        <taxon>Harpactorinae</taxon>
        <taxon>Harpactorini</taxon>
        <taxon>Rhynocoris</taxon>
    </lineage>
</organism>
<feature type="binding site" evidence="12">
    <location>
        <position position="153"/>
    </location>
    <ligand>
        <name>ATP</name>
        <dbReference type="ChEBI" id="CHEBI:30616"/>
    </ligand>
</feature>
<dbReference type="EC" id="2.7.11.17" evidence="2"/>
<comment type="subcellular location">
    <subcellularLocation>
        <location evidence="1">Cytoplasm</location>
    </subcellularLocation>
</comment>
<dbReference type="PROSITE" id="PS50011">
    <property type="entry name" value="PROTEIN_KINASE_DOM"/>
    <property type="match status" value="1"/>
</dbReference>
<evidence type="ECO:0000256" key="12">
    <source>
        <dbReference type="PROSITE-ProRule" id="PRU10141"/>
    </source>
</evidence>
<proteinExistence type="predicted"/>
<dbReference type="PROSITE" id="PS00107">
    <property type="entry name" value="PROTEIN_KINASE_ATP"/>
    <property type="match status" value="1"/>
</dbReference>
<dbReference type="GO" id="GO:0005634">
    <property type="term" value="C:nucleus"/>
    <property type="evidence" value="ECO:0007669"/>
    <property type="project" value="UniProtKB-ARBA"/>
</dbReference>
<dbReference type="CDD" id="cd14118">
    <property type="entry name" value="STKc_CAMKK"/>
    <property type="match status" value="1"/>
</dbReference>
<feature type="domain" description="Protein kinase" evidence="13">
    <location>
        <begin position="124"/>
        <end position="395"/>
    </location>
</feature>
<dbReference type="FunFam" id="3.30.200.20:FF:000429">
    <property type="entry name" value="Calcium/calmodulin-dependent protein kinase kinase"/>
    <property type="match status" value="1"/>
</dbReference>
<dbReference type="GO" id="GO:0005524">
    <property type="term" value="F:ATP binding"/>
    <property type="evidence" value="ECO:0007669"/>
    <property type="project" value="UniProtKB-UniRule"/>
</dbReference>
<keyword evidence="4" id="KW-0723">Serine/threonine-protein kinase</keyword>
<dbReference type="GO" id="GO:0005516">
    <property type="term" value="F:calmodulin binding"/>
    <property type="evidence" value="ECO:0007669"/>
    <property type="project" value="UniProtKB-KW"/>
</dbReference>
<evidence type="ECO:0000256" key="5">
    <source>
        <dbReference type="ARBA" id="ARBA00022679"/>
    </source>
</evidence>
<dbReference type="FunFam" id="1.10.510.10:FF:000571">
    <property type="entry name" value="Maternal embryonic leucine zipper kinase"/>
    <property type="match status" value="1"/>
</dbReference>
<dbReference type="GO" id="GO:0005737">
    <property type="term" value="C:cytoplasm"/>
    <property type="evidence" value="ECO:0007669"/>
    <property type="project" value="UniProtKB-SubCell"/>
</dbReference>
<keyword evidence="9" id="KW-0112">Calmodulin-binding</keyword>
<evidence type="ECO:0000256" key="8">
    <source>
        <dbReference type="ARBA" id="ARBA00022840"/>
    </source>
</evidence>
<dbReference type="EMBL" id="JAPXFL010000013">
    <property type="protein sequence ID" value="KAK9497918.1"/>
    <property type="molecule type" value="Genomic_DNA"/>
</dbReference>
<keyword evidence="3" id="KW-0963">Cytoplasm</keyword>
<dbReference type="Gene3D" id="1.10.510.10">
    <property type="entry name" value="Transferase(Phosphotransferase) domain 1"/>
    <property type="match status" value="1"/>
</dbReference>
<evidence type="ECO:0000256" key="6">
    <source>
        <dbReference type="ARBA" id="ARBA00022741"/>
    </source>
</evidence>
<keyword evidence="15" id="KW-1185">Reference proteome</keyword>
<dbReference type="Pfam" id="PF00069">
    <property type="entry name" value="Pkinase"/>
    <property type="match status" value="1"/>
</dbReference>
<name>A0AAW1CJR3_9HEMI</name>
<evidence type="ECO:0000256" key="11">
    <source>
        <dbReference type="ARBA" id="ARBA00047430"/>
    </source>
</evidence>
<dbReference type="InterPro" id="IPR000719">
    <property type="entry name" value="Prot_kinase_dom"/>
</dbReference>
<dbReference type="GO" id="GO:0061762">
    <property type="term" value="P:CAMKK-AMPK signaling cascade"/>
    <property type="evidence" value="ECO:0007669"/>
    <property type="project" value="TreeGrafter"/>
</dbReference>
<comment type="catalytic activity">
    <reaction evidence="11">
        <text>L-seryl-[protein] + ATP = O-phospho-L-seryl-[protein] + ADP + H(+)</text>
        <dbReference type="Rhea" id="RHEA:17989"/>
        <dbReference type="Rhea" id="RHEA-COMP:9863"/>
        <dbReference type="Rhea" id="RHEA-COMP:11604"/>
        <dbReference type="ChEBI" id="CHEBI:15378"/>
        <dbReference type="ChEBI" id="CHEBI:29999"/>
        <dbReference type="ChEBI" id="CHEBI:30616"/>
        <dbReference type="ChEBI" id="CHEBI:83421"/>
        <dbReference type="ChEBI" id="CHEBI:456216"/>
        <dbReference type="EC" id="2.7.11.17"/>
    </reaction>
</comment>
<dbReference type="InterPro" id="IPR011009">
    <property type="entry name" value="Kinase-like_dom_sf"/>
</dbReference>
<dbReference type="AlphaFoldDB" id="A0AAW1CJR3"/>